<dbReference type="RefSeq" id="WP_310267028.1">
    <property type="nucleotide sequence ID" value="NZ_JAVDXU010000002.1"/>
</dbReference>
<dbReference type="SUPFAM" id="SSF54593">
    <property type="entry name" value="Glyoxalase/Bleomycin resistance protein/Dihydroxybiphenyl dioxygenase"/>
    <property type="match status" value="1"/>
</dbReference>
<feature type="compositionally biased region" description="Polar residues" evidence="1">
    <location>
        <begin position="141"/>
        <end position="150"/>
    </location>
</feature>
<evidence type="ECO:0000256" key="1">
    <source>
        <dbReference type="SAM" id="MobiDB-lite"/>
    </source>
</evidence>
<dbReference type="InterPro" id="IPR029068">
    <property type="entry name" value="Glyas_Bleomycin-R_OHBP_Dase"/>
</dbReference>
<dbReference type="PANTHER" id="PTHR34109">
    <property type="entry name" value="BNAUNNG04460D PROTEIN-RELATED"/>
    <property type="match status" value="1"/>
</dbReference>
<organism evidence="3 4">
    <name type="scientific">Roseateles saccharophilus</name>
    <name type="common">Pseudomonas saccharophila</name>
    <dbReference type="NCBI Taxonomy" id="304"/>
    <lineage>
        <taxon>Bacteria</taxon>
        <taxon>Pseudomonadati</taxon>
        <taxon>Pseudomonadota</taxon>
        <taxon>Betaproteobacteria</taxon>
        <taxon>Burkholderiales</taxon>
        <taxon>Sphaerotilaceae</taxon>
        <taxon>Roseateles</taxon>
    </lineage>
</organism>
<keyword evidence="4" id="KW-1185">Reference proteome</keyword>
<dbReference type="InterPro" id="IPR037523">
    <property type="entry name" value="VOC_core"/>
</dbReference>
<feature type="region of interest" description="Disordered" evidence="1">
    <location>
        <begin position="131"/>
        <end position="150"/>
    </location>
</feature>
<comment type="caution">
    <text evidence="3">The sequence shown here is derived from an EMBL/GenBank/DDBJ whole genome shotgun (WGS) entry which is preliminary data.</text>
</comment>
<gene>
    <name evidence="3" type="ORF">J2X20_003425</name>
</gene>
<protein>
    <submittedName>
        <fullName evidence="3">Glyoxalase superfamily protein PhnB</fullName>
    </submittedName>
</protein>
<evidence type="ECO:0000313" key="3">
    <source>
        <dbReference type="EMBL" id="MDR7270767.1"/>
    </source>
</evidence>
<dbReference type="EMBL" id="JAVDXU010000002">
    <property type="protein sequence ID" value="MDR7270767.1"/>
    <property type="molecule type" value="Genomic_DNA"/>
</dbReference>
<dbReference type="PANTHER" id="PTHR34109:SF1">
    <property type="entry name" value="VOC DOMAIN-CONTAINING PROTEIN"/>
    <property type="match status" value="1"/>
</dbReference>
<evidence type="ECO:0000259" key="2">
    <source>
        <dbReference type="PROSITE" id="PS51819"/>
    </source>
</evidence>
<dbReference type="Pfam" id="PF00903">
    <property type="entry name" value="Glyoxalase"/>
    <property type="match status" value="1"/>
</dbReference>
<name>A0ABU1YPH4_ROSSA</name>
<sequence length="150" mass="15751">MLNANRSIPAAVVLPELAYPDVGTAADWLCRAFGFAVRLRIADHRVQLSVPGGGALIVKQGEVSAASCASHSVMARVADVDAHHAQAIAAGAEVAGTPTTYPFGERQYGVRDFAGHHWVFTQSVADVDPSSWGGELHAESVSRSQGLEDS</sequence>
<dbReference type="InterPro" id="IPR004360">
    <property type="entry name" value="Glyas_Fos-R_dOase_dom"/>
</dbReference>
<dbReference type="Proteomes" id="UP001180453">
    <property type="component" value="Unassembled WGS sequence"/>
</dbReference>
<dbReference type="Gene3D" id="3.30.720.120">
    <property type="match status" value="1"/>
</dbReference>
<proteinExistence type="predicted"/>
<evidence type="ECO:0000313" key="4">
    <source>
        <dbReference type="Proteomes" id="UP001180453"/>
    </source>
</evidence>
<dbReference type="PROSITE" id="PS51819">
    <property type="entry name" value="VOC"/>
    <property type="match status" value="1"/>
</dbReference>
<dbReference type="Gene3D" id="3.30.720.110">
    <property type="match status" value="1"/>
</dbReference>
<feature type="domain" description="VOC" evidence="2">
    <location>
        <begin position="11"/>
        <end position="123"/>
    </location>
</feature>
<reference evidence="3 4" key="1">
    <citation type="submission" date="2023-07" db="EMBL/GenBank/DDBJ databases">
        <title>Sorghum-associated microbial communities from plants grown in Nebraska, USA.</title>
        <authorList>
            <person name="Schachtman D."/>
        </authorList>
    </citation>
    <scope>NUCLEOTIDE SEQUENCE [LARGE SCALE GENOMIC DNA]</scope>
    <source>
        <strain evidence="3 4">BE314</strain>
    </source>
</reference>
<accession>A0ABU1YPH4</accession>